<dbReference type="EMBL" id="CP055153">
    <property type="protein sequence ID" value="QMU31293.1"/>
    <property type="molecule type" value="Genomic_DNA"/>
</dbReference>
<name>A0A7L7LET1_9BACT</name>
<evidence type="ECO:0000313" key="3">
    <source>
        <dbReference type="Proteomes" id="UP000514509"/>
    </source>
</evidence>
<keyword evidence="3" id="KW-1185">Reference proteome</keyword>
<keyword evidence="1" id="KW-1133">Transmembrane helix</keyword>
<evidence type="ECO:0000313" key="2">
    <source>
        <dbReference type="EMBL" id="QMU31293.1"/>
    </source>
</evidence>
<accession>A0A7L7LET1</accession>
<feature type="transmembrane region" description="Helical" evidence="1">
    <location>
        <begin position="7"/>
        <end position="23"/>
    </location>
</feature>
<organism evidence="2 3">
    <name type="scientific">Adhaeribacter radiodurans</name>
    <dbReference type="NCBI Taxonomy" id="2745197"/>
    <lineage>
        <taxon>Bacteria</taxon>
        <taxon>Pseudomonadati</taxon>
        <taxon>Bacteroidota</taxon>
        <taxon>Cytophagia</taxon>
        <taxon>Cytophagales</taxon>
        <taxon>Hymenobacteraceae</taxon>
        <taxon>Adhaeribacter</taxon>
    </lineage>
</organism>
<sequence>MSKQRRLIFIVLILGLVSFWLLFRQYAPPPLPPAITVNRSANGLPDTVLVSAGPQYARSAFGNFFLGKHNRAIWTVPVKAKVLYLDKTFGGLKIAEVGGGMQTLSFTLLDSIGRTYALRSVDKDPISVLPPFWQKTSLGNFVRDQISGANPYGALVIPVLAQAAGIFHAHPQLRYVRPNDSLFGNYAPRAGGKLFLLEEKYQGNPQFYPGLEGATTIIPTHTLLQKVKTTNQRIDADMYLKCRLFDFLIGDWDRHTGQWMWAAYPTGSEIRYVPIPKDRDQAFCNYRDGLLPWLVTRQWALPKFGQYSAKLDDISSLIINSVHLDTLVLAKMPKEKFTKVAAELKQNLTDSVINQAVRQLPGSVQQLSGNEIRQNLKGRREQLPEAAQRFYQLLTHR</sequence>
<dbReference type="RefSeq" id="WP_182413729.1">
    <property type="nucleotide sequence ID" value="NZ_CP055153.1"/>
</dbReference>
<protein>
    <submittedName>
        <fullName evidence="2">Uncharacterized protein</fullName>
    </submittedName>
</protein>
<keyword evidence="1" id="KW-0812">Transmembrane</keyword>
<dbReference type="Proteomes" id="UP000514509">
    <property type="component" value="Chromosome"/>
</dbReference>
<gene>
    <name evidence="2" type="ORF">HUW48_26135</name>
</gene>
<reference evidence="2 3" key="1">
    <citation type="submission" date="2020-08" db="EMBL/GenBank/DDBJ databases">
        <title>Adhaeribacter dokdonensis sp. nov., isolated from the rhizosphere of Elymus tsukushiensis, a plant native to the Dokdo Islands, Republic of Korea.</title>
        <authorList>
            <person name="Ghim S.Y."/>
        </authorList>
    </citation>
    <scope>NUCLEOTIDE SEQUENCE [LARGE SCALE GENOMIC DNA]</scope>
    <source>
        <strain evidence="2 3">KUDC8001</strain>
    </source>
</reference>
<dbReference type="KEGG" id="add:HUW48_26135"/>
<proteinExistence type="predicted"/>
<keyword evidence="1" id="KW-0472">Membrane</keyword>
<evidence type="ECO:0000256" key="1">
    <source>
        <dbReference type="SAM" id="Phobius"/>
    </source>
</evidence>
<dbReference type="AlphaFoldDB" id="A0A7L7LET1"/>